<feature type="transmembrane region" description="Helical" evidence="7">
    <location>
        <begin position="158"/>
        <end position="178"/>
    </location>
</feature>
<name>A0AAD9V5A4_ACRCE</name>
<keyword evidence="4 7" id="KW-0812">Transmembrane</keyword>
<sequence>MSSLYGLVFDVSSGSMVNSTNSRHIQPRCFDSKLDNFTGSLKNYDAKDGGIPITFGLNCLGWMIVFLLFCVIRRLVWDYGRLALIQKGDQGWTEMFYGSNEVNGEREAPDGESQLKFPKVKQKGLFSWIPVYLRITDEHIRLKCGIDAFQYIVFQKHLLIFAVIIFCLSVGIVLPVNYSGQNDPDSNSFGATTVSNLNPNSSIFWLHTVFAIVYFIVMLLILRHFSNLFPLESGNNSSNTIMITNIPKSVTADLIQEHFQEIYGKPQILEVQLAYDFSKLKAAHRKVLAAQIGRQHCEEILQKTGQRPLTTVSTNKLSPCCQCCGASHVDGIEYFTEEEEAGKTEASEHRQKLKSLGIAFVTFQDPKVVQRCLKDFNTVKHGSPESSVSRKIFCDHWNVTDAPLSGNIIWEHLSVDYETVVLTTLRELKASVEKESQFDRTSCQSVSNTVPANYSSVELCSSSSGHCFVVKLLRSSLDQVQAGAFCDGEDLHLLAVDDYCVAVPCFNKVSPAVTSSIPDISRVALVTSALIGTALELCRFPELVSYAGNMACARNEGEKRLIRKEAVREFPFGQQYAGVLVIFSVMVIYSITCPLVTPFGLLYLGLKHFVDRYNLYFNYRAPAYKYMDSGVHSLAVTYAMLSTFFLLLSLLFFSIIRLGIDDPQTVFTFVVVTIAVLLLALRVCFGMFKRFGPHKEALSNDAELNGAEIYIPISGLKLLIHVPYVTREAYLPPVLQTTRNMTGMGSSDDVNPPQLTRRKTYGSVQNDHVIDASQLTPSSETVLTFTDEDHQ</sequence>
<dbReference type="Pfam" id="PF02714">
    <property type="entry name" value="RSN1_7TM"/>
    <property type="match status" value="1"/>
</dbReference>
<evidence type="ECO:0000259" key="9">
    <source>
        <dbReference type="Pfam" id="PF13967"/>
    </source>
</evidence>
<dbReference type="InterPro" id="IPR027815">
    <property type="entry name" value="CSC1/OSCA1-like_cyt"/>
</dbReference>
<evidence type="ECO:0000256" key="6">
    <source>
        <dbReference type="ARBA" id="ARBA00023136"/>
    </source>
</evidence>
<dbReference type="Proteomes" id="UP001249851">
    <property type="component" value="Unassembled WGS sequence"/>
</dbReference>
<evidence type="ECO:0000313" key="12">
    <source>
        <dbReference type="Proteomes" id="UP001249851"/>
    </source>
</evidence>
<keyword evidence="6 7" id="KW-0472">Membrane</keyword>
<evidence type="ECO:0000256" key="2">
    <source>
        <dbReference type="ARBA" id="ARBA00007779"/>
    </source>
</evidence>
<dbReference type="GO" id="GO:0005227">
    <property type="term" value="F:calcium-activated cation channel activity"/>
    <property type="evidence" value="ECO:0007669"/>
    <property type="project" value="InterPro"/>
</dbReference>
<dbReference type="Pfam" id="PF13967">
    <property type="entry name" value="RSN1_TM"/>
    <property type="match status" value="1"/>
</dbReference>
<dbReference type="SUPFAM" id="SSF54928">
    <property type="entry name" value="RNA-binding domain, RBD"/>
    <property type="match status" value="1"/>
</dbReference>
<dbReference type="InterPro" id="IPR045122">
    <property type="entry name" value="Csc1-like"/>
</dbReference>
<evidence type="ECO:0000256" key="1">
    <source>
        <dbReference type="ARBA" id="ARBA00004127"/>
    </source>
</evidence>
<dbReference type="GO" id="GO:0003676">
    <property type="term" value="F:nucleic acid binding"/>
    <property type="evidence" value="ECO:0007669"/>
    <property type="project" value="InterPro"/>
</dbReference>
<dbReference type="Gene3D" id="3.30.70.330">
    <property type="match status" value="1"/>
</dbReference>
<evidence type="ECO:0000259" key="8">
    <source>
        <dbReference type="Pfam" id="PF02714"/>
    </source>
</evidence>
<comment type="subcellular location">
    <subcellularLocation>
        <location evidence="1">Endomembrane system</location>
        <topology evidence="1">Multi-pass membrane protein</topology>
    </subcellularLocation>
</comment>
<dbReference type="PANTHER" id="PTHR13018">
    <property type="entry name" value="PROBABLE MEMBRANE PROTEIN DUF221-RELATED"/>
    <property type="match status" value="1"/>
</dbReference>
<evidence type="ECO:0000256" key="5">
    <source>
        <dbReference type="ARBA" id="ARBA00022989"/>
    </source>
</evidence>
<dbReference type="AlphaFoldDB" id="A0AAD9V5A4"/>
<keyword evidence="5 7" id="KW-1133">Transmembrane helix</keyword>
<feature type="domain" description="CSC1/OSCA1-like 7TM region" evidence="8">
    <location>
        <begin position="525"/>
        <end position="646"/>
    </location>
</feature>
<gene>
    <name evidence="11" type="ORF">P5673_015613</name>
</gene>
<organism evidence="11 12">
    <name type="scientific">Acropora cervicornis</name>
    <name type="common">Staghorn coral</name>
    <dbReference type="NCBI Taxonomy" id="6130"/>
    <lineage>
        <taxon>Eukaryota</taxon>
        <taxon>Metazoa</taxon>
        <taxon>Cnidaria</taxon>
        <taxon>Anthozoa</taxon>
        <taxon>Hexacorallia</taxon>
        <taxon>Scleractinia</taxon>
        <taxon>Astrocoeniina</taxon>
        <taxon>Acroporidae</taxon>
        <taxon>Acropora</taxon>
    </lineage>
</organism>
<dbReference type="Pfam" id="PF14703">
    <property type="entry name" value="PHM7_cyt"/>
    <property type="match status" value="1"/>
</dbReference>
<dbReference type="PANTHER" id="PTHR13018:SF5">
    <property type="entry name" value="RE44586P"/>
    <property type="match status" value="1"/>
</dbReference>
<dbReference type="InterPro" id="IPR012677">
    <property type="entry name" value="Nucleotide-bd_a/b_plait_sf"/>
</dbReference>
<feature type="transmembrane region" description="Helical" evidence="7">
    <location>
        <begin position="51"/>
        <end position="72"/>
    </location>
</feature>
<protein>
    <submittedName>
        <fullName evidence="11">Calcium permeable stress-gated cation channel 1</fullName>
    </submittedName>
</protein>
<feature type="transmembrane region" description="Helical" evidence="7">
    <location>
        <begin position="576"/>
        <end position="606"/>
    </location>
</feature>
<dbReference type="GO" id="GO:0012505">
    <property type="term" value="C:endomembrane system"/>
    <property type="evidence" value="ECO:0007669"/>
    <property type="project" value="UniProtKB-SubCell"/>
</dbReference>
<reference evidence="11" key="2">
    <citation type="journal article" date="2023" name="Science">
        <title>Genomic signatures of disease resistance in endangered staghorn corals.</title>
        <authorList>
            <person name="Vollmer S.V."/>
            <person name="Selwyn J.D."/>
            <person name="Despard B.A."/>
            <person name="Roesel C.L."/>
        </authorList>
    </citation>
    <scope>NUCLEOTIDE SEQUENCE</scope>
    <source>
        <strain evidence="11">K2</strain>
    </source>
</reference>
<evidence type="ECO:0000259" key="10">
    <source>
        <dbReference type="Pfam" id="PF14703"/>
    </source>
</evidence>
<evidence type="ECO:0000313" key="11">
    <source>
        <dbReference type="EMBL" id="KAK2561617.1"/>
    </source>
</evidence>
<evidence type="ECO:0000256" key="3">
    <source>
        <dbReference type="ARBA" id="ARBA00022448"/>
    </source>
</evidence>
<evidence type="ECO:0000256" key="7">
    <source>
        <dbReference type="SAM" id="Phobius"/>
    </source>
</evidence>
<feature type="transmembrane region" description="Helical" evidence="7">
    <location>
        <begin position="635"/>
        <end position="654"/>
    </location>
</feature>
<dbReference type="InterPro" id="IPR032880">
    <property type="entry name" value="CSC1/OSCA1-like_N"/>
</dbReference>
<feature type="transmembrane region" description="Helical" evidence="7">
    <location>
        <begin position="666"/>
        <end position="688"/>
    </location>
</feature>
<comment type="caution">
    <text evidence="11">The sequence shown here is derived from an EMBL/GenBank/DDBJ whole genome shotgun (WGS) entry which is preliminary data.</text>
</comment>
<dbReference type="GO" id="GO:0005886">
    <property type="term" value="C:plasma membrane"/>
    <property type="evidence" value="ECO:0007669"/>
    <property type="project" value="TreeGrafter"/>
</dbReference>
<keyword evidence="12" id="KW-1185">Reference proteome</keyword>
<keyword evidence="3" id="KW-0813">Transport</keyword>
<proteinExistence type="inferred from homology"/>
<feature type="domain" description="CSC1/OSCA1-like cytosolic" evidence="10">
    <location>
        <begin position="239"/>
        <end position="412"/>
    </location>
</feature>
<reference evidence="11" key="1">
    <citation type="journal article" date="2023" name="G3 (Bethesda)">
        <title>Whole genome assembly and annotation of the endangered Caribbean coral Acropora cervicornis.</title>
        <authorList>
            <person name="Selwyn J.D."/>
            <person name="Vollmer S.V."/>
        </authorList>
    </citation>
    <scope>NUCLEOTIDE SEQUENCE</scope>
    <source>
        <strain evidence="11">K2</strain>
    </source>
</reference>
<dbReference type="EMBL" id="JARQWQ010000032">
    <property type="protein sequence ID" value="KAK2561617.1"/>
    <property type="molecule type" value="Genomic_DNA"/>
</dbReference>
<feature type="transmembrane region" description="Helical" evidence="7">
    <location>
        <begin position="203"/>
        <end position="222"/>
    </location>
</feature>
<accession>A0AAD9V5A4</accession>
<comment type="similarity">
    <text evidence="2">Belongs to the CSC1 (TC 1.A.17) family.</text>
</comment>
<dbReference type="InterPro" id="IPR003864">
    <property type="entry name" value="CSC1/OSCA1-like_7TM"/>
</dbReference>
<evidence type="ECO:0000256" key="4">
    <source>
        <dbReference type="ARBA" id="ARBA00022692"/>
    </source>
</evidence>
<dbReference type="InterPro" id="IPR035979">
    <property type="entry name" value="RBD_domain_sf"/>
</dbReference>
<feature type="domain" description="CSC1/OSCA1-like N-terminal transmembrane" evidence="9">
    <location>
        <begin position="114"/>
        <end position="222"/>
    </location>
</feature>